<dbReference type="InterPro" id="IPR020963">
    <property type="entry name" value="ArabinofuranosylTrfase_AftA_N"/>
</dbReference>
<evidence type="ECO:0000256" key="3">
    <source>
        <dbReference type="ARBA" id="ARBA00009655"/>
    </source>
</evidence>
<dbReference type="Pfam" id="PF12249">
    <property type="entry name" value="AftA_C"/>
    <property type="match status" value="1"/>
</dbReference>
<feature type="transmembrane region" description="Helical" evidence="13">
    <location>
        <begin position="315"/>
        <end position="344"/>
    </location>
</feature>
<evidence type="ECO:0000256" key="11">
    <source>
        <dbReference type="ARBA" id="ARBA00033184"/>
    </source>
</evidence>
<evidence type="ECO:0000256" key="9">
    <source>
        <dbReference type="ARBA" id="ARBA00022989"/>
    </source>
</evidence>
<comment type="subcellular location">
    <subcellularLocation>
        <location evidence="1">Cell membrane</location>
        <topology evidence="1">Multi-pass membrane protein</topology>
    </subcellularLocation>
</comment>
<evidence type="ECO:0000313" key="17">
    <source>
        <dbReference type="Proteomes" id="UP000199065"/>
    </source>
</evidence>
<evidence type="ECO:0000256" key="5">
    <source>
        <dbReference type="ARBA" id="ARBA00020482"/>
    </source>
</evidence>
<dbReference type="GO" id="GO:0005886">
    <property type="term" value="C:plasma membrane"/>
    <property type="evidence" value="ECO:0007669"/>
    <property type="project" value="UniProtKB-SubCell"/>
</dbReference>
<protein>
    <recommendedName>
        <fullName evidence="5">Galactan 5-O-arabinofuranosyltransferase</fullName>
        <ecNumber evidence="4">2.4.2.46</ecNumber>
    </recommendedName>
    <alternativeName>
        <fullName evidence="11">Arabinofuranosyltransferase AftA</fullName>
    </alternativeName>
</protein>
<feature type="transmembrane region" description="Helical" evidence="13">
    <location>
        <begin position="253"/>
        <end position="270"/>
    </location>
</feature>
<comment type="similarity">
    <text evidence="3">Belongs to the glycosyltransferase 85 family.</text>
</comment>
<dbReference type="GO" id="GO:0045227">
    <property type="term" value="P:capsule polysaccharide biosynthetic process"/>
    <property type="evidence" value="ECO:0007669"/>
    <property type="project" value="UniProtKB-UniPathway"/>
</dbReference>
<evidence type="ECO:0000256" key="8">
    <source>
        <dbReference type="ARBA" id="ARBA00022692"/>
    </source>
</evidence>
<feature type="transmembrane region" description="Helical" evidence="13">
    <location>
        <begin position="207"/>
        <end position="224"/>
    </location>
</feature>
<dbReference type="UniPathway" id="UPA00963"/>
<evidence type="ECO:0000256" key="12">
    <source>
        <dbReference type="ARBA" id="ARBA00034030"/>
    </source>
</evidence>
<dbReference type="GO" id="GO:0016757">
    <property type="term" value="F:glycosyltransferase activity"/>
    <property type="evidence" value="ECO:0007669"/>
    <property type="project" value="InterPro"/>
</dbReference>
<sequence length="689" mass="74370">MSHTEVQVRPRQTQARTPTSLARTLIAMLAATLGGALLTLGCWLILKHTHFPAFNTSQVSRALATFGSAAVVAVVALLLAWAQLHPQIPMWRRVLTYAAAYLSPAALVVSSTAIPLAATRLYLDGVQVDQGFRTQFLSRMATTWKPVDMAYADIPTYYPVGWFWGGGRLAQLLGIPGWEVFQPWALVSIAAAACLLVPVWQRLTGSLALGTAIALIEIAVVLVTTPEEPYAAIVALGAPAATVLAGRAMRGSLHAMLAVAIFLGVSASMYTLFTGAIALSVVVIAFVVAFERPAVPVGSEHAGRGGRSGFHFAPIARLVIVGLSSMLIAAVAWGPYFLAIVRGAPHSGATAMHYLPAEGTEVPVPFLAASVIGALSLIGLIYLVVRIREADVRAMAVGLIVFYTWILGSMLVTLSGRTLLGFRLDVLVVLQLSVAGALGIGWLRRDGIQRWYPHTLSTEMSRSLTLALTVVLALAGLHYVQDIPRKNQYSIDLAYSGTDGFGERADRFSADAGKYHAAIDEFIQSHGHVPTETVVLCDEANFMVYHPYLAFQAFTSHYANPLGEFGQRNEQLEQWAQDSWGPLNTPEKLTAAFEDAPWRAPQAFVLRGNAYDAKAGWKFHVAEDIYPSDPNVRFRGLYFNPAAFMGDTQPSAAEKPKLNDEDISAHVVKSDGLWNVAQVGPFVVVVRAE</sequence>
<reference evidence="16 17" key="1">
    <citation type="submission" date="2016-10" db="EMBL/GenBank/DDBJ databases">
        <authorList>
            <person name="de Groot N.N."/>
        </authorList>
    </citation>
    <scope>NUCLEOTIDE SEQUENCE [LARGE SCALE GENOMIC DNA]</scope>
    <source>
        <strain>J11</strain>
        <strain evidence="17">PG 39</strain>
    </source>
</reference>
<proteinExistence type="inferred from homology"/>
<evidence type="ECO:0000313" key="16">
    <source>
        <dbReference type="EMBL" id="SFG82782.1"/>
    </source>
</evidence>
<keyword evidence="8 13" id="KW-0812">Transmembrane</keyword>
<feature type="transmembrane region" description="Helical" evidence="13">
    <location>
        <begin position="94"/>
        <end position="118"/>
    </location>
</feature>
<feature type="transmembrane region" description="Helical" evidence="13">
    <location>
        <begin position="392"/>
        <end position="414"/>
    </location>
</feature>
<feature type="transmembrane region" description="Helical" evidence="13">
    <location>
        <begin position="230"/>
        <end position="246"/>
    </location>
</feature>
<evidence type="ECO:0000256" key="7">
    <source>
        <dbReference type="ARBA" id="ARBA00022679"/>
    </source>
</evidence>
<feature type="transmembrane region" description="Helical" evidence="13">
    <location>
        <begin position="58"/>
        <end position="82"/>
    </location>
</feature>
<evidence type="ECO:0000256" key="10">
    <source>
        <dbReference type="ARBA" id="ARBA00023136"/>
    </source>
</evidence>
<keyword evidence="9 13" id="KW-1133">Transmembrane helix</keyword>
<dbReference type="InterPro" id="IPR020959">
    <property type="entry name" value="ArabinofuranosylTrfase_AftA_C"/>
</dbReference>
<keyword evidence="6" id="KW-1003">Cell membrane</keyword>
<feature type="transmembrane region" description="Helical" evidence="13">
    <location>
        <begin position="364"/>
        <end position="385"/>
    </location>
</feature>
<feature type="transmembrane region" description="Helical" evidence="13">
    <location>
        <begin position="181"/>
        <end position="200"/>
    </location>
</feature>
<evidence type="ECO:0000256" key="6">
    <source>
        <dbReference type="ARBA" id="ARBA00022475"/>
    </source>
</evidence>
<dbReference type="RefSeq" id="WP_092287077.1">
    <property type="nucleotide sequence ID" value="NZ_FOPJ01000017.1"/>
</dbReference>
<dbReference type="EC" id="2.4.2.46" evidence="4"/>
<dbReference type="Pfam" id="PF12250">
    <property type="entry name" value="AftA_N"/>
    <property type="match status" value="1"/>
</dbReference>
<evidence type="ECO:0000256" key="4">
    <source>
        <dbReference type="ARBA" id="ARBA00012037"/>
    </source>
</evidence>
<dbReference type="OrthoDB" id="4775300at2"/>
<organism evidence="16 17">
    <name type="scientific">Corynebacterium spheniscorum</name>
    <dbReference type="NCBI Taxonomy" id="185761"/>
    <lineage>
        <taxon>Bacteria</taxon>
        <taxon>Bacillati</taxon>
        <taxon>Actinomycetota</taxon>
        <taxon>Actinomycetes</taxon>
        <taxon>Mycobacteriales</taxon>
        <taxon>Corynebacteriaceae</taxon>
        <taxon>Corynebacterium</taxon>
    </lineage>
</organism>
<comment type="catalytic activity">
    <reaction evidence="12">
        <text>Adds an alpha-D-arabinofuranosyl group from trans,octacis-decaprenylphospho-beta-D-arabinofuranose at the 5-O-position of the eighth, tenth and twelfth galactofuranose unit of the galactofuranan chain of [beta-D-galactofuranosyl-(1-&gt;5)-beta-D-galactofuranosyl-(1-&gt;6)]14-beta-D-galactofuranosyl-(1-&gt;5)-beta-D-galactofuranosyl-(1-&gt;4)-alpha-L-rhamnopyranosyl-(1-&gt;3)-N-acetyl-alpha-D-glucosaminyl-diphospho-trans,octacis-decaprenol.</text>
        <dbReference type="EC" id="2.4.2.46"/>
    </reaction>
</comment>
<feature type="transmembrane region" description="Helical" evidence="13">
    <location>
        <begin position="276"/>
        <end position="295"/>
    </location>
</feature>
<dbReference type="EMBL" id="FOPJ01000017">
    <property type="protein sequence ID" value="SFG82782.1"/>
    <property type="molecule type" value="Genomic_DNA"/>
</dbReference>
<dbReference type="STRING" id="185761.SAMN05660282_02078"/>
<feature type="domain" description="Arabinofuranosyltransferase AftA C-terminal" evidence="14">
    <location>
        <begin position="483"/>
        <end position="647"/>
    </location>
</feature>
<accession>A0A1I2V0M0</accession>
<keyword evidence="10 13" id="KW-0472">Membrane</keyword>
<evidence type="ECO:0000259" key="14">
    <source>
        <dbReference type="Pfam" id="PF12249"/>
    </source>
</evidence>
<keyword evidence="17" id="KW-1185">Reference proteome</keyword>
<evidence type="ECO:0000259" key="15">
    <source>
        <dbReference type="Pfam" id="PF12250"/>
    </source>
</evidence>
<dbReference type="AlphaFoldDB" id="A0A1I2V0M0"/>
<feature type="transmembrane region" description="Helical" evidence="13">
    <location>
        <begin position="420"/>
        <end position="443"/>
    </location>
</feature>
<feature type="transmembrane region" description="Helical" evidence="13">
    <location>
        <begin position="464"/>
        <end position="480"/>
    </location>
</feature>
<comment type="pathway">
    <text evidence="2">Cell wall biogenesis; cell wall polysaccharide biosynthesis.</text>
</comment>
<dbReference type="Proteomes" id="UP000199065">
    <property type="component" value="Unassembled WGS sequence"/>
</dbReference>
<keyword evidence="7 16" id="KW-0808">Transferase</keyword>
<evidence type="ECO:0000256" key="1">
    <source>
        <dbReference type="ARBA" id="ARBA00004651"/>
    </source>
</evidence>
<evidence type="ECO:0000256" key="2">
    <source>
        <dbReference type="ARBA" id="ARBA00004776"/>
    </source>
</evidence>
<dbReference type="GO" id="GO:0044038">
    <property type="term" value="P:cell wall macromolecule biosynthetic process"/>
    <property type="evidence" value="ECO:0007669"/>
    <property type="project" value="InterPro"/>
</dbReference>
<feature type="domain" description="Arabinofuranosyltransferase AftA N-terminal" evidence="15">
    <location>
        <begin position="28"/>
        <end position="475"/>
    </location>
</feature>
<name>A0A1I2V0M0_9CORY</name>
<feature type="transmembrane region" description="Helical" evidence="13">
    <location>
        <begin position="21"/>
        <end position="46"/>
    </location>
</feature>
<evidence type="ECO:0000256" key="13">
    <source>
        <dbReference type="SAM" id="Phobius"/>
    </source>
</evidence>
<gene>
    <name evidence="16" type="ORF">SAMN05660282_02078</name>
</gene>